<dbReference type="PIRSF" id="PIRSF002155">
    <property type="entry name" value="Ribosomal_L1"/>
    <property type="match status" value="1"/>
</dbReference>
<evidence type="ECO:0000256" key="1">
    <source>
        <dbReference type="ARBA" id="ARBA00010531"/>
    </source>
</evidence>
<sequence length="198" mass="22993">MDLEKDLKKALEELRKERKRKFNQTVDLIINLQKYNLKKNPLNLFIQLPYKVKEKKICAFFEVKNENVETITKNDFKKYSEKKELRKLVKRFDFFIAQASLMASVATSFGRVLGPAGKMPSPQLGILVNAENKSIAELKEKINNSIKIRTKESSIKLAIGKEDMKDKEIIENVLQVYNTILKSLQRGNDNIKNIELKF</sequence>
<dbReference type="Pfam" id="PF00687">
    <property type="entry name" value="Ribosomal_L1"/>
    <property type="match status" value="1"/>
</dbReference>
<dbReference type="GO" id="GO:0015934">
    <property type="term" value="C:large ribosomal subunit"/>
    <property type="evidence" value="ECO:0007669"/>
    <property type="project" value="InterPro"/>
</dbReference>
<feature type="non-terminal residue" evidence="4">
    <location>
        <position position="198"/>
    </location>
</feature>
<comment type="caution">
    <text evidence="4">The sequence shown here is derived from an EMBL/GenBank/DDBJ whole genome shotgun (WGS) entry which is preliminary data.</text>
</comment>
<evidence type="ECO:0008006" key="5">
    <source>
        <dbReference type="Google" id="ProtNLM"/>
    </source>
</evidence>
<evidence type="ECO:0000256" key="3">
    <source>
        <dbReference type="ARBA" id="ARBA00023274"/>
    </source>
</evidence>
<dbReference type="CDD" id="cd00403">
    <property type="entry name" value="Ribosomal_L1"/>
    <property type="match status" value="1"/>
</dbReference>
<dbReference type="GO" id="GO:0006412">
    <property type="term" value="P:translation"/>
    <property type="evidence" value="ECO:0007669"/>
    <property type="project" value="InterPro"/>
</dbReference>
<organism evidence="4">
    <name type="scientific">marine sediment metagenome</name>
    <dbReference type="NCBI Taxonomy" id="412755"/>
    <lineage>
        <taxon>unclassified sequences</taxon>
        <taxon>metagenomes</taxon>
        <taxon>ecological metagenomes</taxon>
    </lineage>
</organism>
<dbReference type="Gene3D" id="3.30.190.20">
    <property type="match status" value="1"/>
</dbReference>
<protein>
    <recommendedName>
        <fullName evidence="5">Ribosomal protein</fullName>
    </recommendedName>
</protein>
<proteinExistence type="inferred from homology"/>
<dbReference type="PANTHER" id="PTHR36427">
    <property type="entry name" value="54S RIBOSOMAL PROTEIN L1, MITOCHONDRIAL"/>
    <property type="match status" value="1"/>
</dbReference>
<dbReference type="EMBL" id="LAZR01070053">
    <property type="protein sequence ID" value="KKK45870.1"/>
    <property type="molecule type" value="Genomic_DNA"/>
</dbReference>
<name>A0A0F8WCN4_9ZZZZ</name>
<dbReference type="InterPro" id="IPR028364">
    <property type="entry name" value="Ribosomal_uL1/biogenesis"/>
</dbReference>
<accession>A0A0F8WCN4</accession>
<dbReference type="InterPro" id="IPR016095">
    <property type="entry name" value="Ribosomal_uL1_3-a/b-sand"/>
</dbReference>
<gene>
    <name evidence="4" type="ORF">LCGC14_3164760</name>
</gene>
<dbReference type="PANTHER" id="PTHR36427:SF3">
    <property type="entry name" value="LARGE RIBOSOMAL SUBUNIT PROTEIN UL1M"/>
    <property type="match status" value="1"/>
</dbReference>
<dbReference type="AlphaFoldDB" id="A0A0F8WCN4"/>
<dbReference type="SUPFAM" id="SSF56808">
    <property type="entry name" value="Ribosomal protein L1"/>
    <property type="match status" value="1"/>
</dbReference>
<evidence type="ECO:0000313" key="4">
    <source>
        <dbReference type="EMBL" id="KKK45870.1"/>
    </source>
</evidence>
<reference evidence="4" key="1">
    <citation type="journal article" date="2015" name="Nature">
        <title>Complex archaea that bridge the gap between prokaryotes and eukaryotes.</title>
        <authorList>
            <person name="Spang A."/>
            <person name="Saw J.H."/>
            <person name="Jorgensen S.L."/>
            <person name="Zaremba-Niedzwiedzka K."/>
            <person name="Martijn J."/>
            <person name="Lind A.E."/>
            <person name="van Eijk R."/>
            <person name="Schleper C."/>
            <person name="Guy L."/>
            <person name="Ettema T.J."/>
        </authorList>
    </citation>
    <scope>NUCLEOTIDE SEQUENCE</scope>
</reference>
<keyword evidence="3" id="KW-0687">Ribonucleoprotein</keyword>
<dbReference type="GO" id="GO:0003723">
    <property type="term" value="F:RNA binding"/>
    <property type="evidence" value="ECO:0007669"/>
    <property type="project" value="InterPro"/>
</dbReference>
<dbReference type="InterPro" id="IPR002143">
    <property type="entry name" value="Ribosomal_uL1"/>
</dbReference>
<dbReference type="InterPro" id="IPR023674">
    <property type="entry name" value="Ribosomal_uL1-like"/>
</dbReference>
<dbReference type="Gene3D" id="3.40.50.790">
    <property type="match status" value="1"/>
</dbReference>
<comment type="similarity">
    <text evidence="1">Belongs to the universal ribosomal protein uL1 family.</text>
</comment>
<dbReference type="GO" id="GO:0003735">
    <property type="term" value="F:structural constituent of ribosome"/>
    <property type="evidence" value="ECO:0007669"/>
    <property type="project" value="InterPro"/>
</dbReference>
<evidence type="ECO:0000256" key="2">
    <source>
        <dbReference type="ARBA" id="ARBA00022980"/>
    </source>
</evidence>
<keyword evidence="2" id="KW-0689">Ribosomal protein</keyword>